<organism evidence="2 3">
    <name type="scientific">Emericellopsis atlantica</name>
    <dbReference type="NCBI Taxonomy" id="2614577"/>
    <lineage>
        <taxon>Eukaryota</taxon>
        <taxon>Fungi</taxon>
        <taxon>Dikarya</taxon>
        <taxon>Ascomycota</taxon>
        <taxon>Pezizomycotina</taxon>
        <taxon>Sordariomycetes</taxon>
        <taxon>Hypocreomycetidae</taxon>
        <taxon>Hypocreales</taxon>
        <taxon>Bionectriaceae</taxon>
        <taxon>Emericellopsis</taxon>
    </lineage>
</organism>
<protein>
    <submittedName>
        <fullName evidence="2">Uncharacterized protein</fullName>
    </submittedName>
</protein>
<feature type="region of interest" description="Disordered" evidence="1">
    <location>
        <begin position="190"/>
        <end position="213"/>
    </location>
</feature>
<dbReference type="EMBL" id="MU251272">
    <property type="protein sequence ID" value="KAG9250886.1"/>
    <property type="molecule type" value="Genomic_DNA"/>
</dbReference>
<comment type="caution">
    <text evidence="2">The sequence shown here is derived from an EMBL/GenBank/DDBJ whole genome shotgun (WGS) entry which is preliminary data.</text>
</comment>
<evidence type="ECO:0000256" key="1">
    <source>
        <dbReference type="SAM" id="MobiDB-lite"/>
    </source>
</evidence>
<feature type="region of interest" description="Disordered" evidence="1">
    <location>
        <begin position="121"/>
        <end position="147"/>
    </location>
</feature>
<dbReference type="RefSeq" id="XP_046114810.1">
    <property type="nucleotide sequence ID" value="XM_046259158.1"/>
</dbReference>
<reference evidence="2" key="1">
    <citation type="journal article" date="2021" name="IMA Fungus">
        <title>Genomic characterization of three marine fungi, including Emericellopsis atlantica sp. nov. with signatures of a generalist lifestyle and marine biomass degradation.</title>
        <authorList>
            <person name="Hagestad O.C."/>
            <person name="Hou L."/>
            <person name="Andersen J.H."/>
            <person name="Hansen E.H."/>
            <person name="Altermark B."/>
            <person name="Li C."/>
            <person name="Kuhnert E."/>
            <person name="Cox R.J."/>
            <person name="Crous P.W."/>
            <person name="Spatafora J.W."/>
            <person name="Lail K."/>
            <person name="Amirebrahimi M."/>
            <person name="Lipzen A."/>
            <person name="Pangilinan J."/>
            <person name="Andreopoulos W."/>
            <person name="Hayes R.D."/>
            <person name="Ng V."/>
            <person name="Grigoriev I.V."/>
            <person name="Jackson S.A."/>
            <person name="Sutton T.D.S."/>
            <person name="Dobson A.D.W."/>
            <person name="Rama T."/>
        </authorList>
    </citation>
    <scope>NUCLEOTIDE SEQUENCE</scope>
    <source>
        <strain evidence="2">TS7</strain>
    </source>
</reference>
<gene>
    <name evidence="2" type="ORF">F5Z01DRAFT_335443</name>
</gene>
<name>A0A9P7ZFA3_9HYPO</name>
<accession>A0A9P7ZFA3</accession>
<dbReference type="GeneID" id="70290061"/>
<dbReference type="AlphaFoldDB" id="A0A9P7ZFA3"/>
<evidence type="ECO:0000313" key="2">
    <source>
        <dbReference type="EMBL" id="KAG9250886.1"/>
    </source>
</evidence>
<sequence>MFSSPDTKDQECNFLFDFQIQPPASEHEPIPWIWYTWSGQSLAGGFGKISPEKKNELEHSLWDGKPFPHATKGPDGKYDPLTRRNIIMSYASSRLPLHKHDIHFLREHPGHVQWIKDQLKLQKQARKDQPSQNAPSLKGPDKKYDPLTRRNLIMSNRGFGLPLSKDDLNFLAEFPEHAQWIKDQVLLRTQARSEAPDNPSTSAAKKRKTPPDS</sequence>
<proteinExistence type="predicted"/>
<evidence type="ECO:0000313" key="3">
    <source>
        <dbReference type="Proteomes" id="UP000887229"/>
    </source>
</evidence>
<keyword evidence="3" id="KW-1185">Reference proteome</keyword>
<dbReference type="Proteomes" id="UP000887229">
    <property type="component" value="Unassembled WGS sequence"/>
</dbReference>
<feature type="compositionally biased region" description="Basic residues" evidence="1">
    <location>
        <begin position="204"/>
        <end position="213"/>
    </location>
</feature>